<protein>
    <recommendedName>
        <fullName evidence="1">HNH domain-containing protein</fullName>
    </recommendedName>
</protein>
<dbReference type="EMBL" id="MAIC01000015">
    <property type="protein sequence ID" value="OPB74330.1"/>
    <property type="molecule type" value="Genomic_DNA"/>
</dbReference>
<comment type="caution">
    <text evidence="2">The sequence shown here is derived from an EMBL/GenBank/DDBJ whole genome shotgun (WGS) entry which is preliminary data.</text>
</comment>
<dbReference type="AlphaFoldDB" id="A0AAJ3NBB4"/>
<proteinExistence type="predicted"/>
<reference evidence="2 3" key="1">
    <citation type="submission" date="2016-06" db="EMBL/GenBank/DDBJ databases">
        <authorList>
            <person name="Nicholson A.C."/>
        </authorList>
    </citation>
    <scope>NUCLEOTIDE SEQUENCE [LARGE SCALE GENOMIC DNA]</scope>
    <source>
        <strain evidence="2 3">G4123</strain>
    </source>
</reference>
<dbReference type="KEGG" id="ego:BBD34_11890"/>
<name>A0AAJ3NBB4_9FLAO</name>
<evidence type="ECO:0000313" key="3">
    <source>
        <dbReference type="Proteomes" id="UP000190816"/>
    </source>
</evidence>
<dbReference type="Pfam" id="PF01844">
    <property type="entry name" value="HNH"/>
    <property type="match status" value="1"/>
</dbReference>
<evidence type="ECO:0000259" key="1">
    <source>
        <dbReference type="Pfam" id="PF01844"/>
    </source>
</evidence>
<gene>
    <name evidence="2" type="ORF">BAY32_08300</name>
</gene>
<sequence>MRGLIRLPEPQILTNKKNEWKTNFLASGKDRPDSSKYAHIQIKTQLNSISHTKCFYCETKLKDKTKEVDHHIEVSVDKTLAFEWTNLYLSCDSCNNKISHSTIPVNDVLDPFRNTDLEIREHLTFNDEFIEPQNNSHIGLNTIKKYRLDSEVLDTRRLKSLKNFFKVICAIKSAQNREGRNTLNEAESNTINRFKRIDNSYSLMYEAIIEKCDL</sequence>
<accession>A0AAJ3NBB4</accession>
<evidence type="ECO:0000313" key="2">
    <source>
        <dbReference type="EMBL" id="OPB74330.1"/>
    </source>
</evidence>
<feature type="domain" description="HNH" evidence="1">
    <location>
        <begin position="54"/>
        <end position="99"/>
    </location>
</feature>
<dbReference type="InterPro" id="IPR002711">
    <property type="entry name" value="HNH"/>
</dbReference>
<dbReference type="RefSeq" id="WP_078403455.1">
    <property type="nucleotide sequence ID" value="NZ_CP016377.1"/>
</dbReference>
<dbReference type="InterPro" id="IPR003615">
    <property type="entry name" value="HNH_nuc"/>
</dbReference>
<dbReference type="GO" id="GO:0003676">
    <property type="term" value="F:nucleic acid binding"/>
    <property type="evidence" value="ECO:0007669"/>
    <property type="project" value="InterPro"/>
</dbReference>
<dbReference type="GO" id="GO:0004519">
    <property type="term" value="F:endonuclease activity"/>
    <property type="evidence" value="ECO:0007669"/>
    <property type="project" value="InterPro"/>
</dbReference>
<dbReference type="Proteomes" id="UP000190816">
    <property type="component" value="Unassembled WGS sequence"/>
</dbReference>
<dbReference type="Gene3D" id="1.10.30.50">
    <property type="match status" value="1"/>
</dbReference>
<dbReference type="CDD" id="cd00085">
    <property type="entry name" value="HNHc"/>
    <property type="match status" value="1"/>
</dbReference>
<organism evidence="2 3">
    <name type="scientific">Elizabethkingia ursingii</name>
    <dbReference type="NCBI Taxonomy" id="1756150"/>
    <lineage>
        <taxon>Bacteria</taxon>
        <taxon>Pseudomonadati</taxon>
        <taxon>Bacteroidota</taxon>
        <taxon>Flavobacteriia</taxon>
        <taxon>Flavobacteriales</taxon>
        <taxon>Weeksellaceae</taxon>
        <taxon>Elizabethkingia</taxon>
    </lineage>
</organism>
<dbReference type="GO" id="GO:0008270">
    <property type="term" value="F:zinc ion binding"/>
    <property type="evidence" value="ECO:0007669"/>
    <property type="project" value="InterPro"/>
</dbReference>